<evidence type="ECO:0000313" key="9">
    <source>
        <dbReference type="EMBL" id="CAB3735694.1"/>
    </source>
</evidence>
<feature type="domain" description="Rieske" evidence="8">
    <location>
        <begin position="59"/>
        <end position="169"/>
    </location>
</feature>
<name>A0A2N7W545_9BURK</name>
<keyword evidence="11" id="KW-1185">Reference proteome</keyword>
<evidence type="ECO:0000259" key="8">
    <source>
        <dbReference type="PROSITE" id="PS51296"/>
    </source>
</evidence>
<keyword evidence="9" id="KW-0223">Dioxygenase</keyword>
<evidence type="ECO:0000256" key="5">
    <source>
        <dbReference type="ARBA" id="ARBA00023002"/>
    </source>
</evidence>
<proteinExistence type="inferred from homology"/>
<dbReference type="PROSITE" id="PS51296">
    <property type="entry name" value="RIESKE"/>
    <property type="match status" value="1"/>
</dbReference>
<dbReference type="Pfam" id="PF00355">
    <property type="entry name" value="Rieske"/>
    <property type="match status" value="1"/>
</dbReference>
<dbReference type="Gene3D" id="3.90.380.10">
    <property type="entry name" value="Naphthalene 1,2-dioxygenase Alpha Subunit, Chain A, domain 1"/>
    <property type="match status" value="1"/>
</dbReference>
<evidence type="ECO:0000256" key="2">
    <source>
        <dbReference type="ARBA" id="ARBA00008751"/>
    </source>
</evidence>
<evidence type="ECO:0000313" key="10">
    <source>
        <dbReference type="EMBL" id="PMS24524.1"/>
    </source>
</evidence>
<comment type="similarity">
    <text evidence="2">Belongs to the bacterial ring-hydroxylating dioxygenase alpha subunit family.</text>
</comment>
<dbReference type="OrthoDB" id="9790995at2"/>
<protein>
    <submittedName>
        <fullName evidence="9">p-cumate 2,3-dioxygenase system, large oxygenase component</fullName>
        <ecNumber evidence="9">1.14.12.25</ecNumber>
    </submittedName>
</protein>
<keyword evidence="5 9" id="KW-0560">Oxidoreductase</keyword>
<dbReference type="PRINTS" id="PR00090">
    <property type="entry name" value="RNGDIOXGNASE"/>
</dbReference>
<dbReference type="SUPFAM" id="SSF50022">
    <property type="entry name" value="ISP domain"/>
    <property type="match status" value="1"/>
</dbReference>
<dbReference type="EC" id="1.14.12.25" evidence="9"/>
<dbReference type="PANTHER" id="PTHR43756">
    <property type="entry name" value="CHOLINE MONOOXYGENASE, CHLOROPLASTIC"/>
    <property type="match status" value="1"/>
</dbReference>
<comment type="cofactor">
    <cofactor evidence="1">
        <name>Fe cation</name>
        <dbReference type="ChEBI" id="CHEBI:24875"/>
    </cofactor>
</comment>
<evidence type="ECO:0000256" key="6">
    <source>
        <dbReference type="ARBA" id="ARBA00023004"/>
    </source>
</evidence>
<dbReference type="CDD" id="cd03469">
    <property type="entry name" value="Rieske_RO_Alpha_N"/>
    <property type="match status" value="1"/>
</dbReference>
<dbReference type="InterPro" id="IPR017941">
    <property type="entry name" value="Rieske_2Fe-2S"/>
</dbReference>
<keyword evidence="3" id="KW-0001">2Fe-2S</keyword>
<reference evidence="10 11" key="1">
    <citation type="submission" date="2018-01" db="EMBL/GenBank/DDBJ databases">
        <title>Whole genome analyses suggest that Burkholderia sensu lato contains two further novel genera in the rhizoxinica-symbiotica group Mycetohabitans gen. nov., and Trinickia gen. nov.: implications for the evolution of diazotrophy and nodulation in the Burkholderiaceae.</title>
        <authorList>
            <person name="Estrada-de los Santos P."/>
            <person name="Palmer M."/>
            <person name="Chavez-Ramirez B."/>
            <person name="Beukes C."/>
            <person name="Steenkamp E.T."/>
            <person name="Hirsch A.M."/>
            <person name="Manyaka P."/>
            <person name="Maluk M."/>
            <person name="Lafos M."/>
            <person name="Crook M."/>
            <person name="Gross E."/>
            <person name="Simon M.F."/>
            <person name="Bueno dos Reis Junior F."/>
            <person name="Poole P.S."/>
            <person name="Venter S.N."/>
            <person name="James E.K."/>
        </authorList>
    </citation>
    <scope>NUCLEOTIDE SEQUENCE [LARGE SCALE GENOMIC DNA]</scope>
    <source>
        <strain evidence="10 11">WSM 3937</strain>
    </source>
</reference>
<keyword evidence="4" id="KW-0479">Metal-binding</keyword>
<dbReference type="GO" id="GO:0051537">
    <property type="term" value="F:2 iron, 2 sulfur cluster binding"/>
    <property type="evidence" value="ECO:0007669"/>
    <property type="project" value="UniProtKB-KW"/>
</dbReference>
<evidence type="ECO:0000256" key="4">
    <source>
        <dbReference type="ARBA" id="ARBA00022723"/>
    </source>
</evidence>
<dbReference type="EMBL" id="PNXY01000034">
    <property type="protein sequence ID" value="PMS24524.1"/>
    <property type="molecule type" value="Genomic_DNA"/>
</dbReference>
<keyword evidence="6" id="KW-0408">Iron</keyword>
<keyword evidence="7" id="KW-0411">Iron-sulfur</keyword>
<dbReference type="Proteomes" id="UP000494205">
    <property type="component" value="Unassembled WGS sequence"/>
</dbReference>
<dbReference type="InterPro" id="IPR001663">
    <property type="entry name" value="Rng_hydr_dOase-A"/>
</dbReference>
<dbReference type="GO" id="GO:0005506">
    <property type="term" value="F:iron ion binding"/>
    <property type="evidence" value="ECO:0007669"/>
    <property type="project" value="InterPro"/>
</dbReference>
<dbReference type="EMBL" id="CADIJZ010000033">
    <property type="protein sequence ID" value="CAB3735694.1"/>
    <property type="molecule type" value="Genomic_DNA"/>
</dbReference>
<evidence type="ECO:0000313" key="12">
    <source>
        <dbReference type="Proteomes" id="UP000494205"/>
    </source>
</evidence>
<evidence type="ECO:0000256" key="1">
    <source>
        <dbReference type="ARBA" id="ARBA00001962"/>
    </source>
</evidence>
<reference evidence="9 12" key="2">
    <citation type="submission" date="2020-04" db="EMBL/GenBank/DDBJ databases">
        <authorList>
            <person name="De Canck E."/>
        </authorList>
    </citation>
    <scope>NUCLEOTIDE SEQUENCE [LARGE SCALE GENOMIC DNA]</scope>
    <source>
        <strain evidence="9 12">LMG 27174</strain>
    </source>
</reference>
<dbReference type="GO" id="GO:0018570">
    <property type="term" value="F:p-cumate 2,3-dioxygenase activity"/>
    <property type="evidence" value="ECO:0007669"/>
    <property type="project" value="UniProtKB-EC"/>
</dbReference>
<dbReference type="PANTHER" id="PTHR43756:SF5">
    <property type="entry name" value="CHOLINE MONOOXYGENASE, CHLOROPLASTIC"/>
    <property type="match status" value="1"/>
</dbReference>
<dbReference type="Pfam" id="PF00848">
    <property type="entry name" value="Ring_hydroxyl_A"/>
    <property type="match status" value="1"/>
</dbReference>
<dbReference type="SUPFAM" id="SSF55961">
    <property type="entry name" value="Bet v1-like"/>
    <property type="match status" value="1"/>
</dbReference>
<organism evidence="9 12">
    <name type="scientific">Paraburkholderia rhynchosiae</name>
    <dbReference type="NCBI Taxonomy" id="487049"/>
    <lineage>
        <taxon>Bacteria</taxon>
        <taxon>Pseudomonadati</taxon>
        <taxon>Pseudomonadota</taxon>
        <taxon>Betaproteobacteria</taxon>
        <taxon>Burkholderiales</taxon>
        <taxon>Burkholderiaceae</taxon>
        <taxon>Paraburkholderia</taxon>
    </lineage>
</organism>
<dbReference type="InterPro" id="IPR015879">
    <property type="entry name" value="Ring_hydroxy_dOase_asu_C_dom"/>
</dbReference>
<dbReference type="Proteomes" id="UP000235659">
    <property type="component" value="Unassembled WGS sequence"/>
</dbReference>
<dbReference type="Gene3D" id="2.102.10.10">
    <property type="entry name" value="Rieske [2Fe-2S] iron-sulphur domain"/>
    <property type="match status" value="1"/>
</dbReference>
<dbReference type="AlphaFoldDB" id="A0A2N7W545"/>
<evidence type="ECO:0000256" key="7">
    <source>
        <dbReference type="ARBA" id="ARBA00023014"/>
    </source>
</evidence>
<accession>A0A2N7W545</accession>
<sequence length="464" mass="53361">MDSSYDVKTGYVVYPDDSSGQAGRKAPYLDHGTEAPDPRRYYLQEEADLEWSKLWRKVWLFAGVAQDVSEVGDYFRYDIGKESFVIVRTAKDRVQAFYNVCPHRGNRLVHRDFGRLAEHFQCTFHGWKFNLDGNLKEIHDEQVFRKEVLAVRPDMVEVPCETWKGLVFITMNPEPVPLLEYLDVIPEHLENYPLEKMRVLKDIEWHWDANWKTALEAFIEFYHADQTHPEIVPITSTTETQYDLYKNGMSRMIITFGASRLRVSDGADVHPALEAMIGLYGGNPEDYRHLSASDYHKAMVDTRKRWAERNGYAEDFAKLTDDQLTDDWNYHIFPTITLNVFSDGMLIQNFRPHPTDPNKSIYQVYTMVLPVRDPKQHVFDINSFGPEAIGPAGWDGSVRPKRVHAKELVELGAVLAQDAVTVPQVQAGLRSGAFKGSLLSESESRIRHYLAEIDAYLGRNPAKR</sequence>
<gene>
    <name evidence="9" type="primary">cmtAb</name>
    <name evidence="10" type="ORF">C0Z16_30900</name>
    <name evidence="9" type="ORF">LMG27174_06229</name>
</gene>
<dbReference type="RefSeq" id="WP_102635843.1">
    <property type="nucleotide sequence ID" value="NZ_CADIJZ010000033.1"/>
</dbReference>
<evidence type="ECO:0000313" key="11">
    <source>
        <dbReference type="Proteomes" id="UP000235659"/>
    </source>
</evidence>
<evidence type="ECO:0000256" key="3">
    <source>
        <dbReference type="ARBA" id="ARBA00022714"/>
    </source>
</evidence>
<dbReference type="InterPro" id="IPR036922">
    <property type="entry name" value="Rieske_2Fe-2S_sf"/>
</dbReference>